<proteinExistence type="predicted"/>
<evidence type="ECO:0000313" key="2">
    <source>
        <dbReference type="Proteomes" id="UP000310553"/>
    </source>
</evidence>
<sequence length="133" mass="14567">MASICAEIAASSGKREPCEIEFTQSVPATLCIRSVRFGELSFTDDNLLAATSACRRRLEQDGYLLLCNGARRDAYPSPMILEMGGGRKIYLLHAGKQTSREDLVDIFGAATIEQVCTVAEQRASYDAWIRSLG</sequence>
<dbReference type="Proteomes" id="UP000310553">
    <property type="component" value="Plasmid pUW386"/>
</dbReference>
<organism evidence="1 2">
    <name type="scientific">Ralstonia solanacearum</name>
    <name type="common">Pseudomonas solanacearum</name>
    <dbReference type="NCBI Taxonomy" id="305"/>
    <lineage>
        <taxon>Bacteria</taxon>
        <taxon>Pseudomonadati</taxon>
        <taxon>Pseudomonadota</taxon>
        <taxon>Betaproteobacteria</taxon>
        <taxon>Burkholderiales</taxon>
        <taxon>Burkholderiaceae</taxon>
        <taxon>Ralstonia</taxon>
        <taxon>Ralstonia solanacearum species complex</taxon>
    </lineage>
</organism>
<protein>
    <submittedName>
        <fullName evidence="1">Uncharacterized protein</fullName>
    </submittedName>
</protein>
<keyword evidence="1" id="KW-0614">Plasmid</keyword>
<gene>
    <name evidence="1" type="ORF">E7Z57_22335</name>
</gene>
<reference evidence="1 2" key="1">
    <citation type="submission" date="2019-04" db="EMBL/GenBank/DDBJ databases">
        <title>Complete Genome of UW386 and Higher Quality Genome of UW700.</title>
        <authorList>
            <person name="Jacobs J."/>
            <person name="Perez A."/>
            <person name="Steidl O."/>
            <person name="Allen C."/>
        </authorList>
    </citation>
    <scope>NUCLEOTIDE SEQUENCE [LARGE SCALE GENOMIC DNA]</scope>
    <source>
        <strain evidence="1 2">UW386</strain>
        <plasmid evidence="2">puw386</plasmid>
    </source>
</reference>
<name>A0AA92EGT1_RALSL</name>
<evidence type="ECO:0000313" key="1">
    <source>
        <dbReference type="EMBL" id="QCX51749.1"/>
    </source>
</evidence>
<accession>A0AA92EGT1</accession>
<dbReference type="AlphaFoldDB" id="A0AA92EGT1"/>
<geneLocation type="plasmid" evidence="2">
    <name>puw386</name>
</geneLocation>
<dbReference type="EMBL" id="CP039340">
    <property type="protein sequence ID" value="QCX51749.1"/>
    <property type="molecule type" value="Genomic_DNA"/>
</dbReference>